<dbReference type="GO" id="GO:0030638">
    <property type="term" value="P:polyketide metabolic process"/>
    <property type="evidence" value="ECO:0007669"/>
    <property type="project" value="InterPro"/>
</dbReference>
<evidence type="ECO:0000313" key="1">
    <source>
        <dbReference type="EMBL" id="PZG23284.1"/>
    </source>
</evidence>
<comment type="caution">
    <text evidence="1">The sequence shown here is derived from an EMBL/GenBank/DDBJ whole genome shotgun (WGS) entry which is preliminary data.</text>
</comment>
<keyword evidence="2" id="KW-1185">Reference proteome</keyword>
<sequence length="143" mass="16007">MSTAHDVMDELFRAFNDHELGQMGLHYSPSAVLVLPEGVAEGREQIVAVYEQHLTAFPDARLTPWYKATLSDPAVTEWMLTGTHMGPFLLPCGRYLEGSRRQIAVRGCCVAHVEDDKVITHQVYYDQLELCSQLGFPRVATAD</sequence>
<gene>
    <name evidence="1" type="ORF">C1J01_01195</name>
</gene>
<dbReference type="OrthoDB" id="4539871at2"/>
<dbReference type="Pfam" id="PF07366">
    <property type="entry name" value="SnoaL"/>
    <property type="match status" value="1"/>
</dbReference>
<proteinExistence type="predicted"/>
<accession>A0A2W2G8P9</accession>
<organism evidence="1 2">
    <name type="scientific">Nonomuraea aridisoli</name>
    <dbReference type="NCBI Taxonomy" id="2070368"/>
    <lineage>
        <taxon>Bacteria</taxon>
        <taxon>Bacillati</taxon>
        <taxon>Actinomycetota</taxon>
        <taxon>Actinomycetes</taxon>
        <taxon>Streptosporangiales</taxon>
        <taxon>Streptosporangiaceae</taxon>
        <taxon>Nonomuraea</taxon>
    </lineage>
</organism>
<dbReference type="AlphaFoldDB" id="A0A2W2G8P9"/>
<dbReference type="EMBL" id="POUD01000003">
    <property type="protein sequence ID" value="PZG23284.1"/>
    <property type="molecule type" value="Genomic_DNA"/>
</dbReference>
<dbReference type="Gene3D" id="3.10.450.50">
    <property type="match status" value="1"/>
</dbReference>
<dbReference type="Proteomes" id="UP000249304">
    <property type="component" value="Unassembled WGS sequence"/>
</dbReference>
<name>A0A2W2G8P9_9ACTN</name>
<dbReference type="InterPro" id="IPR009959">
    <property type="entry name" value="Cyclase_SnoaL-like"/>
</dbReference>
<dbReference type="SUPFAM" id="SSF54427">
    <property type="entry name" value="NTF2-like"/>
    <property type="match status" value="1"/>
</dbReference>
<protein>
    <recommendedName>
        <fullName evidence="3">Ester cyclase</fullName>
    </recommendedName>
</protein>
<reference evidence="1 2" key="1">
    <citation type="submission" date="2018-01" db="EMBL/GenBank/DDBJ databases">
        <title>Draft genome sequence of Nonomuraea sp. KC333.</title>
        <authorList>
            <person name="Sahin N."/>
            <person name="Saygin H."/>
            <person name="Ay H."/>
        </authorList>
    </citation>
    <scope>NUCLEOTIDE SEQUENCE [LARGE SCALE GENOMIC DNA]</scope>
    <source>
        <strain evidence="1 2">KC333</strain>
    </source>
</reference>
<dbReference type="InterPro" id="IPR032710">
    <property type="entry name" value="NTF2-like_dom_sf"/>
</dbReference>
<evidence type="ECO:0000313" key="2">
    <source>
        <dbReference type="Proteomes" id="UP000249304"/>
    </source>
</evidence>
<evidence type="ECO:0008006" key="3">
    <source>
        <dbReference type="Google" id="ProtNLM"/>
    </source>
</evidence>